<evidence type="ECO:0000313" key="4">
    <source>
        <dbReference type="Proteomes" id="UP000322873"/>
    </source>
</evidence>
<keyword evidence="4" id="KW-1185">Reference proteome</keyword>
<keyword evidence="2" id="KW-0472">Membrane</keyword>
<gene>
    <name evidence="3" type="ORF">EYC84_001866</name>
</gene>
<organism evidence="3 4">
    <name type="scientific">Monilinia fructicola</name>
    <name type="common">Brown rot fungus</name>
    <name type="synonym">Ciboria fructicola</name>
    <dbReference type="NCBI Taxonomy" id="38448"/>
    <lineage>
        <taxon>Eukaryota</taxon>
        <taxon>Fungi</taxon>
        <taxon>Dikarya</taxon>
        <taxon>Ascomycota</taxon>
        <taxon>Pezizomycotina</taxon>
        <taxon>Leotiomycetes</taxon>
        <taxon>Helotiales</taxon>
        <taxon>Sclerotiniaceae</taxon>
        <taxon>Monilinia</taxon>
    </lineage>
</organism>
<sequence length="505" mass="56218">MATSDRLPRTTPGLGLPLESYNNAFQHNDSHSLTVPRKFSDSASIGSSENVAMKGKRRAGSQRASRSKVYSSSSHKTYSTQNTHSTTGTQAQNRAAQREVRSLPSWIDSYEEDDDPTPLPPKRLSTPLRVHAAQHNSTPTQSSRRISLDGYVDSDDDTYNAVSDKKVETGFFGGLREPVRGRRWDHARDAEPVILRSGILPNAAVWRTFIKASTYGAPEGEDRKLVDQDFLNNLTPGYDRPWCGDLEKGEGGDDDNITSLIYNKKKRATFVKRVQQTILMNAYVPLIFRLIVLITSIIALSIAGSVHHLSNKYSYSQSPSTTMAIVVDVIAIPYTLYITWDEYTGKPLGLRAPKAKIRLVLLDLFFIILEASNLTLAFDAISDSNGSCKVGNTGYNGIVCHRAKALCAIITIALIAWGMTFAVSIFRLVERSNAQLPLTIGVDHHGFSFVSMKREDIETSKSGCFKPQTPMEPFSFSFACDHIRIFEVLRIYYGRIISYDLEINQ</sequence>
<feature type="compositionally biased region" description="Polar residues" evidence="1">
    <location>
        <begin position="41"/>
        <end position="50"/>
    </location>
</feature>
<keyword evidence="2" id="KW-1133">Transmembrane helix</keyword>
<evidence type="ECO:0000256" key="2">
    <source>
        <dbReference type="SAM" id="Phobius"/>
    </source>
</evidence>
<keyword evidence="2" id="KW-0812">Transmembrane</keyword>
<feature type="region of interest" description="Disordered" evidence="1">
    <location>
        <begin position="32"/>
        <end position="100"/>
    </location>
</feature>
<feature type="transmembrane region" description="Helical" evidence="2">
    <location>
        <begin position="402"/>
        <end position="426"/>
    </location>
</feature>
<dbReference type="PANTHER" id="PTHR36819">
    <property type="entry name" value="REGULATOR OF PHOSPHOLIPASE D SRF1"/>
    <property type="match status" value="1"/>
</dbReference>
<dbReference type="EMBL" id="VICG01000005">
    <property type="protein sequence ID" value="KAA8571917.1"/>
    <property type="molecule type" value="Genomic_DNA"/>
</dbReference>
<evidence type="ECO:0000313" key="3">
    <source>
        <dbReference type="EMBL" id="KAA8571917.1"/>
    </source>
</evidence>
<accession>A0A5M9JTA3</accession>
<dbReference type="GO" id="GO:0071944">
    <property type="term" value="C:cell periphery"/>
    <property type="evidence" value="ECO:0007669"/>
    <property type="project" value="TreeGrafter"/>
</dbReference>
<evidence type="ECO:0000256" key="1">
    <source>
        <dbReference type="SAM" id="MobiDB-lite"/>
    </source>
</evidence>
<dbReference type="PANTHER" id="PTHR36819:SF1">
    <property type="entry name" value="REGULATOR OF PHOSPHOLIPASE D SRF1"/>
    <property type="match status" value="1"/>
</dbReference>
<comment type="caution">
    <text evidence="3">The sequence shown here is derived from an EMBL/GenBank/DDBJ whole genome shotgun (WGS) entry which is preliminary data.</text>
</comment>
<protein>
    <recommendedName>
        <fullName evidence="5">Casparian strip membrane protein domain-containing protein</fullName>
    </recommendedName>
</protein>
<evidence type="ECO:0008006" key="5">
    <source>
        <dbReference type="Google" id="ProtNLM"/>
    </source>
</evidence>
<reference evidence="3 4" key="1">
    <citation type="submission" date="2019-06" db="EMBL/GenBank/DDBJ databases">
        <title>Genome Sequence of the Brown Rot Fungal Pathogen Monilinia fructicola.</title>
        <authorList>
            <person name="De Miccolis Angelini R.M."/>
            <person name="Landi L."/>
            <person name="Abate D."/>
            <person name="Pollastro S."/>
            <person name="Romanazzi G."/>
            <person name="Faretra F."/>
        </authorList>
    </citation>
    <scope>NUCLEOTIDE SEQUENCE [LARGE SCALE GENOMIC DNA]</scope>
    <source>
        <strain evidence="3 4">Mfrc123</strain>
    </source>
</reference>
<feature type="transmembrane region" description="Helical" evidence="2">
    <location>
        <begin position="323"/>
        <end position="340"/>
    </location>
</feature>
<dbReference type="AlphaFoldDB" id="A0A5M9JTA3"/>
<feature type="compositionally biased region" description="Low complexity" evidence="1">
    <location>
        <begin position="61"/>
        <end position="81"/>
    </location>
</feature>
<dbReference type="Proteomes" id="UP000322873">
    <property type="component" value="Unassembled WGS sequence"/>
</dbReference>
<feature type="transmembrane region" description="Helical" evidence="2">
    <location>
        <begin position="282"/>
        <end position="303"/>
    </location>
</feature>
<feature type="transmembrane region" description="Helical" evidence="2">
    <location>
        <begin position="360"/>
        <end position="382"/>
    </location>
</feature>
<proteinExistence type="predicted"/>
<dbReference type="GO" id="GO:0000324">
    <property type="term" value="C:fungal-type vacuole"/>
    <property type="evidence" value="ECO:0007669"/>
    <property type="project" value="TreeGrafter"/>
</dbReference>
<dbReference type="InterPro" id="IPR037737">
    <property type="entry name" value="Srf1"/>
</dbReference>
<dbReference type="VEuPathDB" id="FungiDB:MFRU_018g00020"/>
<name>A0A5M9JTA3_MONFR</name>
<feature type="compositionally biased region" description="Polar residues" evidence="1">
    <location>
        <begin position="82"/>
        <end position="95"/>
    </location>
</feature>